<feature type="domain" description="Glutamyl-tRNA reductase N-terminal" evidence="6">
    <location>
        <begin position="14"/>
        <end position="80"/>
    </location>
</feature>
<dbReference type="Proteomes" id="UP000240400">
    <property type="component" value="Unassembled WGS sequence"/>
</dbReference>
<dbReference type="GO" id="GO:0008883">
    <property type="term" value="F:glutamyl-tRNA reductase activity"/>
    <property type="evidence" value="ECO:0007669"/>
    <property type="project" value="InterPro"/>
</dbReference>
<dbReference type="Gene3D" id="3.40.50.720">
    <property type="entry name" value="NAD(P)-binding Rossmann-like Domain"/>
    <property type="match status" value="1"/>
</dbReference>
<dbReference type="PANTHER" id="PTHR43013:SF1">
    <property type="entry name" value="GLUTAMYL-TRNA REDUCTASE"/>
    <property type="match status" value="1"/>
</dbReference>
<name>A0A2T4S5Q7_9STAP</name>
<protein>
    <submittedName>
        <fullName evidence="7">Glutamyl-tRNA reductase</fullName>
    </submittedName>
</protein>
<keyword evidence="3" id="KW-0627">Porphyrin biosynthesis</keyword>
<dbReference type="InterPro" id="IPR006151">
    <property type="entry name" value="Shikm_DH/Glu-tRNA_Rdtase"/>
</dbReference>
<dbReference type="GO" id="GO:0050661">
    <property type="term" value="F:NADP binding"/>
    <property type="evidence" value="ECO:0007669"/>
    <property type="project" value="InterPro"/>
</dbReference>
<dbReference type="InterPro" id="IPR000343">
    <property type="entry name" value="4pyrrol_synth_GluRdtase"/>
</dbReference>
<dbReference type="NCBIfam" id="TIGR01035">
    <property type="entry name" value="hemA"/>
    <property type="match status" value="1"/>
</dbReference>
<dbReference type="InterPro" id="IPR018214">
    <property type="entry name" value="GluRdtase_CS"/>
</dbReference>
<evidence type="ECO:0000313" key="7">
    <source>
        <dbReference type="EMBL" id="PTK45453.1"/>
    </source>
</evidence>
<dbReference type="Gene3D" id="3.30.460.30">
    <property type="entry name" value="Glutamyl-tRNA reductase, N-terminal domain"/>
    <property type="match status" value="1"/>
</dbReference>
<feature type="non-terminal residue" evidence="7">
    <location>
        <position position="1"/>
    </location>
</feature>
<feature type="non-terminal residue" evidence="7">
    <location>
        <position position="180"/>
    </location>
</feature>
<evidence type="ECO:0000256" key="4">
    <source>
        <dbReference type="ARBA" id="ARBA00023444"/>
    </source>
</evidence>
<proteinExistence type="predicted"/>
<dbReference type="PROSITE" id="PS00747">
    <property type="entry name" value="GLUTR"/>
    <property type="match status" value="1"/>
</dbReference>
<dbReference type="AlphaFoldDB" id="A0A2T4S5Q7"/>
<evidence type="ECO:0000313" key="8">
    <source>
        <dbReference type="Proteomes" id="UP000240400"/>
    </source>
</evidence>
<reference evidence="7 8" key="1">
    <citation type="journal article" date="2016" name="Front. Microbiol.">
        <title>Comprehensive Phylogenetic Analysis of Bovine Non-aureus Staphylococci Species Based on Whole-Genome Sequencing.</title>
        <authorList>
            <person name="Naushad S."/>
            <person name="Barkema H.W."/>
            <person name="Luby C."/>
            <person name="Condas L.A."/>
            <person name="Nobrega D.B."/>
            <person name="Carson D.A."/>
            <person name="De Buck J."/>
        </authorList>
    </citation>
    <scope>NUCLEOTIDE SEQUENCE [LARGE SCALE GENOMIC DNA]</scope>
    <source>
        <strain evidence="7 8">SNUC 4337</strain>
    </source>
</reference>
<comment type="pathway">
    <text evidence="4">Porphyrin-containing compound metabolism.</text>
</comment>
<evidence type="ECO:0000259" key="5">
    <source>
        <dbReference type="Pfam" id="PF01488"/>
    </source>
</evidence>
<keyword evidence="1" id="KW-0521">NADP</keyword>
<comment type="caution">
    <text evidence="7">The sequence shown here is derived from an EMBL/GenBank/DDBJ whole genome shotgun (WGS) entry which is preliminary data.</text>
</comment>
<dbReference type="SUPFAM" id="SSF51735">
    <property type="entry name" value="NAD(P)-binding Rossmann-fold domains"/>
    <property type="match status" value="1"/>
</dbReference>
<dbReference type="PANTHER" id="PTHR43013">
    <property type="entry name" value="GLUTAMYL-TRNA REDUCTASE"/>
    <property type="match status" value="1"/>
</dbReference>
<feature type="domain" description="Quinate/shikimate 5-dehydrogenase/glutamyl-tRNA reductase" evidence="5">
    <location>
        <begin position="96"/>
        <end position="179"/>
    </location>
</feature>
<accession>A0A2T4S5Q7</accession>
<organism evidence="7 8">
    <name type="scientific">Staphylococcus nepalensis</name>
    <dbReference type="NCBI Taxonomy" id="214473"/>
    <lineage>
        <taxon>Bacteria</taxon>
        <taxon>Bacillati</taxon>
        <taxon>Bacillota</taxon>
        <taxon>Bacilli</taxon>
        <taxon>Bacillales</taxon>
        <taxon>Staphylococcaceae</taxon>
        <taxon>Staphylococcus</taxon>
    </lineage>
</organism>
<evidence type="ECO:0000256" key="3">
    <source>
        <dbReference type="ARBA" id="ARBA00023244"/>
    </source>
</evidence>
<evidence type="ECO:0000256" key="1">
    <source>
        <dbReference type="ARBA" id="ARBA00022857"/>
    </source>
</evidence>
<dbReference type="EMBL" id="PZHR01000620">
    <property type="protein sequence ID" value="PTK45453.1"/>
    <property type="molecule type" value="Genomic_DNA"/>
</dbReference>
<dbReference type="Pfam" id="PF05201">
    <property type="entry name" value="GlutR_N"/>
    <property type="match status" value="1"/>
</dbReference>
<dbReference type="InterPro" id="IPR036291">
    <property type="entry name" value="NAD(P)-bd_dom_sf"/>
</dbReference>
<dbReference type="OrthoDB" id="110209at2"/>
<sequence length="180" mass="19541">VGRRRKMCRGYMTEALVGDEAVEHLFNVTSGLDSIVLGETQILGQMRDAFFTAQEVGTTGTIFNHLFKQAITFAKRAHHESDIADNAVSVSYAAVELAKKVFGNLKSQHAVIIGAGEMSELSLLNLMGSGIEHVTVVNRTAESARKLAEKHHASYATMEELENLLVNADIVISSTSASDY</sequence>
<keyword evidence="2" id="KW-0560">Oxidoreductase</keyword>
<dbReference type="InterPro" id="IPR036343">
    <property type="entry name" value="GluRdtase_N_sf"/>
</dbReference>
<dbReference type="Pfam" id="PF01488">
    <property type="entry name" value="Shikimate_DH"/>
    <property type="match status" value="1"/>
</dbReference>
<dbReference type="InterPro" id="IPR015895">
    <property type="entry name" value="4pyrrol_synth_GluRdtase_N"/>
</dbReference>
<evidence type="ECO:0000259" key="6">
    <source>
        <dbReference type="Pfam" id="PF05201"/>
    </source>
</evidence>
<gene>
    <name evidence="7" type="primary">hemA</name>
    <name evidence="7" type="ORF">BUZ61_16295</name>
</gene>
<dbReference type="RefSeq" id="WP_107644729.1">
    <property type="nucleotide sequence ID" value="NZ_PZHR01000620.1"/>
</dbReference>
<dbReference type="GO" id="GO:0019353">
    <property type="term" value="P:protoporphyrinogen IX biosynthetic process from glutamate"/>
    <property type="evidence" value="ECO:0007669"/>
    <property type="project" value="TreeGrafter"/>
</dbReference>
<dbReference type="SUPFAM" id="SSF69742">
    <property type="entry name" value="Glutamyl tRNA-reductase catalytic, N-terminal domain"/>
    <property type="match status" value="1"/>
</dbReference>
<evidence type="ECO:0000256" key="2">
    <source>
        <dbReference type="ARBA" id="ARBA00023002"/>
    </source>
</evidence>